<dbReference type="Proteomes" id="UP000245771">
    <property type="component" value="Unassembled WGS sequence"/>
</dbReference>
<keyword evidence="3" id="KW-0698">rRNA processing</keyword>
<feature type="domain" description="Helicase C-terminal" evidence="13">
    <location>
        <begin position="470"/>
        <end position="683"/>
    </location>
</feature>
<evidence type="ECO:0000256" key="1">
    <source>
        <dbReference type="ARBA" id="ARBA00004604"/>
    </source>
</evidence>
<dbReference type="InterPro" id="IPR011545">
    <property type="entry name" value="DEAD/DEAH_box_helicase_dom"/>
</dbReference>
<dbReference type="GO" id="GO:0003724">
    <property type="term" value="F:RNA helicase activity"/>
    <property type="evidence" value="ECO:0007669"/>
    <property type="project" value="UniProtKB-EC"/>
</dbReference>
<dbReference type="InterPro" id="IPR025313">
    <property type="entry name" value="SPB4-like_CTE"/>
</dbReference>
<dbReference type="Pfam" id="PF00271">
    <property type="entry name" value="Helicase_C"/>
    <property type="match status" value="1"/>
</dbReference>
<keyword evidence="15" id="KW-1185">Reference proteome</keyword>
<keyword evidence="5 9" id="KW-0378">Hydrolase</keyword>
<dbReference type="GO" id="GO:0005730">
    <property type="term" value="C:nucleolus"/>
    <property type="evidence" value="ECO:0007669"/>
    <property type="project" value="UniProtKB-SubCell"/>
</dbReference>
<evidence type="ECO:0000256" key="5">
    <source>
        <dbReference type="ARBA" id="ARBA00022801"/>
    </source>
</evidence>
<dbReference type="PROSITE" id="PS00039">
    <property type="entry name" value="DEAD_ATP_HELICASE"/>
    <property type="match status" value="1"/>
</dbReference>
<dbReference type="SMART" id="SM01178">
    <property type="entry name" value="DUF4217"/>
    <property type="match status" value="1"/>
</dbReference>
<dbReference type="InterPro" id="IPR014001">
    <property type="entry name" value="Helicase_ATP-bd"/>
</dbReference>
<evidence type="ECO:0000256" key="11">
    <source>
        <dbReference type="SAM" id="MobiDB-lite"/>
    </source>
</evidence>
<dbReference type="Pfam" id="PF00270">
    <property type="entry name" value="DEAD"/>
    <property type="match status" value="1"/>
</dbReference>
<dbReference type="CDD" id="cd18787">
    <property type="entry name" value="SF2_C_DEAD"/>
    <property type="match status" value="1"/>
</dbReference>
<proteinExistence type="inferred from homology"/>
<feature type="domain" description="Helicase ATP-binding" evidence="12">
    <location>
        <begin position="196"/>
        <end position="440"/>
    </location>
</feature>
<evidence type="ECO:0000256" key="3">
    <source>
        <dbReference type="ARBA" id="ARBA00022552"/>
    </source>
</evidence>
<dbReference type="FunCoup" id="A0A316VMA4">
    <property type="interactions" value="520"/>
</dbReference>
<comment type="similarity">
    <text evidence="9">Belongs to the DEAD box helicase family.</text>
</comment>
<feature type="compositionally biased region" description="Polar residues" evidence="11">
    <location>
        <begin position="80"/>
        <end position="95"/>
    </location>
</feature>
<dbReference type="Pfam" id="PF13959">
    <property type="entry name" value="CTE_SPB4"/>
    <property type="match status" value="1"/>
</dbReference>
<evidence type="ECO:0000256" key="2">
    <source>
        <dbReference type="ARBA" id="ARBA00022517"/>
    </source>
</evidence>
<keyword evidence="6 9" id="KW-0347">Helicase</keyword>
<feature type="non-terminal residue" evidence="14">
    <location>
        <position position="1"/>
    </location>
</feature>
<dbReference type="RefSeq" id="XP_025358742.1">
    <property type="nucleotide sequence ID" value="XM_025496015.1"/>
</dbReference>
<evidence type="ECO:0000256" key="9">
    <source>
        <dbReference type="RuleBase" id="RU000492"/>
    </source>
</evidence>
<gene>
    <name evidence="14" type="ORF">FA14DRAFT_113493</name>
</gene>
<evidence type="ECO:0000256" key="8">
    <source>
        <dbReference type="ARBA" id="ARBA00022884"/>
    </source>
</evidence>
<comment type="subcellular location">
    <subcellularLocation>
        <location evidence="1">Nucleus</location>
        <location evidence="1">Nucleolus</location>
    </subcellularLocation>
</comment>
<feature type="compositionally biased region" description="Basic and acidic residues" evidence="11">
    <location>
        <begin position="137"/>
        <end position="148"/>
    </location>
</feature>
<dbReference type="OrthoDB" id="422663at2759"/>
<feature type="region of interest" description="Disordered" evidence="11">
    <location>
        <begin position="1"/>
        <end position="161"/>
    </location>
</feature>
<comment type="catalytic activity">
    <reaction evidence="10">
        <text>ATP + H2O = ADP + phosphate + H(+)</text>
        <dbReference type="Rhea" id="RHEA:13065"/>
        <dbReference type="ChEBI" id="CHEBI:15377"/>
        <dbReference type="ChEBI" id="CHEBI:15378"/>
        <dbReference type="ChEBI" id="CHEBI:30616"/>
        <dbReference type="ChEBI" id="CHEBI:43474"/>
        <dbReference type="ChEBI" id="CHEBI:456216"/>
        <dbReference type="EC" id="3.6.4.13"/>
    </reaction>
</comment>
<dbReference type="Gene3D" id="3.40.50.300">
    <property type="entry name" value="P-loop containing nucleotide triphosphate hydrolases"/>
    <property type="match status" value="2"/>
</dbReference>
<dbReference type="GO" id="GO:0006364">
    <property type="term" value="P:rRNA processing"/>
    <property type="evidence" value="ECO:0007669"/>
    <property type="project" value="UniProtKB-KW"/>
</dbReference>
<comment type="function">
    <text evidence="10">RNA helicase.</text>
</comment>
<accession>A0A316VMA4</accession>
<keyword evidence="4 9" id="KW-0547">Nucleotide-binding</keyword>
<dbReference type="EC" id="3.6.4.13" evidence="10"/>
<feature type="region of interest" description="Disordered" evidence="11">
    <location>
        <begin position="440"/>
        <end position="461"/>
    </location>
</feature>
<keyword evidence="7 9" id="KW-0067">ATP-binding</keyword>
<dbReference type="PROSITE" id="PS51192">
    <property type="entry name" value="HELICASE_ATP_BIND_1"/>
    <property type="match status" value="1"/>
</dbReference>
<organism evidence="14 15">
    <name type="scientific">Meira miltonrushii</name>
    <dbReference type="NCBI Taxonomy" id="1280837"/>
    <lineage>
        <taxon>Eukaryota</taxon>
        <taxon>Fungi</taxon>
        <taxon>Dikarya</taxon>
        <taxon>Basidiomycota</taxon>
        <taxon>Ustilaginomycotina</taxon>
        <taxon>Exobasidiomycetes</taxon>
        <taxon>Exobasidiales</taxon>
        <taxon>Brachybasidiaceae</taxon>
        <taxon>Meira</taxon>
    </lineage>
</organism>
<feature type="non-terminal residue" evidence="14">
    <location>
        <position position="750"/>
    </location>
</feature>
<evidence type="ECO:0000256" key="7">
    <source>
        <dbReference type="ARBA" id="ARBA00022840"/>
    </source>
</evidence>
<dbReference type="InterPro" id="IPR027417">
    <property type="entry name" value="P-loop_NTPase"/>
</dbReference>
<dbReference type="STRING" id="1280837.A0A316VMA4"/>
<evidence type="ECO:0000313" key="15">
    <source>
        <dbReference type="Proteomes" id="UP000245771"/>
    </source>
</evidence>
<dbReference type="SUPFAM" id="SSF52540">
    <property type="entry name" value="P-loop containing nucleoside triphosphate hydrolases"/>
    <property type="match status" value="2"/>
</dbReference>
<dbReference type="PROSITE" id="PS51194">
    <property type="entry name" value="HELICASE_CTER"/>
    <property type="match status" value="1"/>
</dbReference>
<name>A0A316VMA4_9BASI</name>
<reference evidence="14 15" key="1">
    <citation type="journal article" date="2018" name="Mol. Biol. Evol.">
        <title>Broad Genomic Sampling Reveals a Smut Pathogenic Ancestry of the Fungal Clade Ustilaginomycotina.</title>
        <authorList>
            <person name="Kijpornyongpan T."/>
            <person name="Mondo S.J."/>
            <person name="Barry K."/>
            <person name="Sandor L."/>
            <person name="Lee J."/>
            <person name="Lipzen A."/>
            <person name="Pangilinan J."/>
            <person name="LaButti K."/>
            <person name="Hainaut M."/>
            <person name="Henrissat B."/>
            <person name="Grigoriev I.V."/>
            <person name="Spatafora J.W."/>
            <person name="Aime M.C."/>
        </authorList>
    </citation>
    <scope>NUCLEOTIDE SEQUENCE [LARGE SCALE GENOMIC DNA]</scope>
    <source>
        <strain evidence="14 15">MCA 3882</strain>
    </source>
</reference>
<sequence length="750" mass="82405">DDDGLLLNFAAPTASSSKVQQQPRRSQGKNNGRRVASAVTSAPTEKKTEQPTSGPSPKTQPRSASASLHSRKEQNGGREVQSSSQKAISRSTSLGERNASKTASGATSSTSKQSSAPKSTRGTAVISSLFAGSDALQETKEKEEKQQRYDPTNAPSKVSDFGSLQLDPLLVAHLKSEKMKITRPTGIQKTALPFLLSSSSFERDALLHAQTGSGKTLCYLLPIIQSLLPFCQSSWIDRSCLGTLAIILAPTRELARQIYEVVESLCSLHLAAKSTTEEDSDEQDSAVRRTRWIVPGLLSGGATKNHEKSRLRKGLPIIVATPGRLLDHLRNTAALDVGRLQWLVLDEADRLLQLGFEETLNDILKAIDARRRAACELQRQRMRDELGNQFTGQTFEESEILDTFGEAWWRHNRRTILCSATLDEGVQVLAGKSLHDPKLIRSDASKEAESETEESTSDGNKNAAIAAPAQLSQYYVIVPTKQRLIILLALLRRSISMSNTAKIMVFLSCTDSVDYHLAAMSGVTMARVFDDNAEDEEKEKNKIEYTSQLLPSTSLFKLHGSLTAQARQASLKAFSQSKQASILFCTSVASRGLDLHVSHVIQVDPPTEKGADEYVHRIGRTARAGEIGESWLMVLPNEEECIQHYETAIGKEKGVMQRREPVSILRDGFGGSDLVQTQTRATDAQMALERWTVSTEERTGMARRAYLAHLRAYATHPPSERHIFAIAKLQLGHLAKAFSLREAPGEIRAK</sequence>
<feature type="compositionally biased region" description="Basic and acidic residues" evidence="11">
    <location>
        <begin position="440"/>
        <end position="449"/>
    </location>
</feature>
<protein>
    <recommendedName>
        <fullName evidence="10">ATP-dependent RNA helicase</fullName>
        <ecNumber evidence="10">3.6.4.13</ecNumber>
    </recommendedName>
</protein>
<dbReference type="GO" id="GO:0005524">
    <property type="term" value="F:ATP binding"/>
    <property type="evidence" value="ECO:0007669"/>
    <property type="project" value="UniProtKB-UniRule"/>
</dbReference>
<dbReference type="GO" id="GO:0003723">
    <property type="term" value="F:RNA binding"/>
    <property type="evidence" value="ECO:0007669"/>
    <property type="project" value="UniProtKB-UniRule"/>
</dbReference>
<dbReference type="InParanoid" id="A0A316VMA4"/>
<dbReference type="InterPro" id="IPR000629">
    <property type="entry name" value="RNA-helicase_DEAD-box_CS"/>
</dbReference>
<keyword evidence="2" id="KW-0690">Ribosome biogenesis</keyword>
<keyword evidence="8 10" id="KW-0694">RNA-binding</keyword>
<dbReference type="GO" id="GO:0016887">
    <property type="term" value="F:ATP hydrolysis activity"/>
    <property type="evidence" value="ECO:0007669"/>
    <property type="project" value="RHEA"/>
</dbReference>
<evidence type="ECO:0000259" key="12">
    <source>
        <dbReference type="PROSITE" id="PS51192"/>
    </source>
</evidence>
<dbReference type="GeneID" id="37017796"/>
<dbReference type="SMART" id="SM00487">
    <property type="entry name" value="DEXDc"/>
    <property type="match status" value="1"/>
</dbReference>
<feature type="compositionally biased region" description="Polar residues" evidence="11">
    <location>
        <begin position="50"/>
        <end position="68"/>
    </location>
</feature>
<dbReference type="AlphaFoldDB" id="A0A316VMA4"/>
<dbReference type="PANTHER" id="PTHR24031">
    <property type="entry name" value="RNA HELICASE"/>
    <property type="match status" value="1"/>
</dbReference>
<dbReference type="SMART" id="SM00490">
    <property type="entry name" value="HELICc"/>
    <property type="match status" value="1"/>
</dbReference>
<feature type="compositionally biased region" description="Low complexity" evidence="11">
    <location>
        <begin position="100"/>
        <end position="120"/>
    </location>
</feature>
<evidence type="ECO:0000313" key="14">
    <source>
        <dbReference type="EMBL" id="PWN38440.1"/>
    </source>
</evidence>
<evidence type="ECO:0000256" key="10">
    <source>
        <dbReference type="RuleBase" id="RU365068"/>
    </source>
</evidence>
<comment type="domain">
    <text evidence="10">The Q motif is unique to and characteristic of the DEAD box family of RNA helicases and controls ATP binding and hydrolysis.</text>
</comment>
<dbReference type="InterPro" id="IPR001650">
    <property type="entry name" value="Helicase_C-like"/>
</dbReference>
<feature type="compositionally biased region" description="Polar residues" evidence="11">
    <location>
        <begin position="13"/>
        <end position="30"/>
    </location>
</feature>
<dbReference type="EMBL" id="KZ819602">
    <property type="protein sequence ID" value="PWN38440.1"/>
    <property type="molecule type" value="Genomic_DNA"/>
</dbReference>
<evidence type="ECO:0000256" key="6">
    <source>
        <dbReference type="ARBA" id="ARBA00022806"/>
    </source>
</evidence>
<evidence type="ECO:0000259" key="13">
    <source>
        <dbReference type="PROSITE" id="PS51194"/>
    </source>
</evidence>
<evidence type="ECO:0000256" key="4">
    <source>
        <dbReference type="ARBA" id="ARBA00022741"/>
    </source>
</evidence>